<dbReference type="InterPro" id="IPR007405">
    <property type="entry name" value="Phage_KVP40_Orf299"/>
</dbReference>
<dbReference type="Proteomes" id="UP000231480">
    <property type="component" value="Unassembled WGS sequence"/>
</dbReference>
<dbReference type="AlphaFoldDB" id="A0A2G9YCP0"/>
<dbReference type="Pfam" id="PF04308">
    <property type="entry name" value="RNaseH_like"/>
    <property type="match status" value="1"/>
</dbReference>
<comment type="caution">
    <text evidence="1">The sequence shown here is derived from an EMBL/GenBank/DDBJ whole genome shotgun (WGS) entry which is preliminary data.</text>
</comment>
<feature type="non-terminal residue" evidence="1">
    <location>
        <position position="1"/>
    </location>
</feature>
<reference evidence="1 2" key="1">
    <citation type="submission" date="2017-09" db="EMBL/GenBank/DDBJ databases">
        <title>Depth-based differentiation of microbial function through sediment-hosted aquifers and enrichment of novel symbionts in the deep terrestrial subsurface.</title>
        <authorList>
            <person name="Probst A.J."/>
            <person name="Ladd B."/>
            <person name="Jarett J.K."/>
            <person name="Geller-Mcgrath D.E."/>
            <person name="Sieber C.M."/>
            <person name="Emerson J.B."/>
            <person name="Anantharaman K."/>
            <person name="Thomas B.C."/>
            <person name="Malmstrom R."/>
            <person name="Stieglmeier M."/>
            <person name="Klingl A."/>
            <person name="Woyke T."/>
            <person name="Ryan C.M."/>
            <person name="Banfield J.F."/>
        </authorList>
    </citation>
    <scope>NUCLEOTIDE SEQUENCE [LARGE SCALE GENOMIC DNA]</scope>
    <source>
        <strain evidence="1">CG23_combo_of_CG06-09_8_20_14_all_37_13</strain>
    </source>
</reference>
<dbReference type="EMBL" id="PCRH01000049">
    <property type="protein sequence ID" value="PIP17009.1"/>
    <property type="molecule type" value="Genomic_DNA"/>
</dbReference>
<protein>
    <submittedName>
        <fullName evidence="1">Uncharacterized protein</fullName>
    </submittedName>
</protein>
<sequence length="98" mass="11168">IGRGGRYFWKRIYCKKFPSLRQRIYKEVALSLNLAQKLLKNFEPGKLKQDLEIHVDVGQNGQTREMIKEVVGMVRGSGFNVKTKPDSYAASSVADKHV</sequence>
<dbReference type="PANTHER" id="PTHR39961:SF1">
    <property type="entry name" value="DUF458 DOMAIN-CONTAINING PROTEIN"/>
    <property type="match status" value="1"/>
</dbReference>
<accession>A0A2G9YCP0</accession>
<name>A0A2G9YCP0_9BACT</name>
<organism evidence="1 2">
    <name type="scientific">Candidatus Portnoybacteria bacterium CG23_combo_of_CG06-09_8_20_14_all_37_13</name>
    <dbReference type="NCBI Taxonomy" id="1974819"/>
    <lineage>
        <taxon>Bacteria</taxon>
        <taxon>Candidatus Portnoyibacteriota</taxon>
    </lineage>
</organism>
<evidence type="ECO:0000313" key="2">
    <source>
        <dbReference type="Proteomes" id="UP000231480"/>
    </source>
</evidence>
<dbReference type="PANTHER" id="PTHR39961">
    <property type="entry name" value="HYPOTHETICAL CYTOSOLIC PROTEIN"/>
    <property type="match status" value="1"/>
</dbReference>
<gene>
    <name evidence="1" type="ORF">COX44_02235</name>
</gene>
<proteinExistence type="predicted"/>
<evidence type="ECO:0000313" key="1">
    <source>
        <dbReference type="EMBL" id="PIP17009.1"/>
    </source>
</evidence>